<comment type="caution">
    <text evidence="1">The sequence shown here is derived from an EMBL/GenBank/DDBJ whole genome shotgun (WGS) entry which is preliminary data.</text>
</comment>
<keyword evidence="2" id="KW-1185">Reference proteome</keyword>
<protein>
    <submittedName>
        <fullName evidence="1">Uncharacterized protein</fullName>
    </submittedName>
</protein>
<dbReference type="Proteomes" id="UP000230233">
    <property type="component" value="Chromosome III"/>
</dbReference>
<evidence type="ECO:0000313" key="2">
    <source>
        <dbReference type="Proteomes" id="UP000230233"/>
    </source>
</evidence>
<evidence type="ECO:0000313" key="1">
    <source>
        <dbReference type="EMBL" id="PIC40811.1"/>
    </source>
</evidence>
<gene>
    <name evidence="1" type="primary">Cnig_chr_III.g8432</name>
    <name evidence="1" type="ORF">B9Z55_008432</name>
</gene>
<dbReference type="EMBL" id="PDUG01000003">
    <property type="protein sequence ID" value="PIC40811.1"/>
    <property type="molecule type" value="Genomic_DNA"/>
</dbReference>
<reference evidence="2" key="1">
    <citation type="submission" date="2017-10" db="EMBL/GenBank/DDBJ databases">
        <title>Rapid genome shrinkage in a self-fertile nematode reveals novel sperm competition proteins.</title>
        <authorList>
            <person name="Yin D."/>
            <person name="Schwarz E.M."/>
            <person name="Thomas C.G."/>
            <person name="Felde R.L."/>
            <person name="Korf I.F."/>
            <person name="Cutter A.D."/>
            <person name="Schartner C.M."/>
            <person name="Ralston E.J."/>
            <person name="Meyer B.J."/>
            <person name="Haag E.S."/>
        </authorList>
    </citation>
    <scope>NUCLEOTIDE SEQUENCE [LARGE SCALE GENOMIC DNA]</scope>
    <source>
        <strain evidence="2">JU1422</strain>
    </source>
</reference>
<organism evidence="1 2">
    <name type="scientific">Caenorhabditis nigoni</name>
    <dbReference type="NCBI Taxonomy" id="1611254"/>
    <lineage>
        <taxon>Eukaryota</taxon>
        <taxon>Metazoa</taxon>
        <taxon>Ecdysozoa</taxon>
        <taxon>Nematoda</taxon>
        <taxon>Chromadorea</taxon>
        <taxon>Rhabditida</taxon>
        <taxon>Rhabditina</taxon>
        <taxon>Rhabditomorpha</taxon>
        <taxon>Rhabditoidea</taxon>
        <taxon>Rhabditidae</taxon>
        <taxon>Peloderinae</taxon>
        <taxon>Caenorhabditis</taxon>
    </lineage>
</organism>
<proteinExistence type="predicted"/>
<dbReference type="AlphaFoldDB" id="A0A2G5UNA1"/>
<sequence>MVFYQLSRNENFQKIKCEVEKMGFPEGVQKTGSCSLWQFFFATPSVFINCSEITKITWIQKLLDPRHLLPERPKDRSLPPPRTSTAAAPWLSHQFCRLQIQKKSSVRQIDVSTGSNGDWDVSMEFKVRKRNI</sequence>
<accession>A0A2G5UNA1</accession>
<name>A0A2G5UNA1_9PELO</name>